<accession>A0A7C5DWN6</accession>
<dbReference type="Proteomes" id="UP000886129">
    <property type="component" value="Unassembled WGS sequence"/>
</dbReference>
<dbReference type="GO" id="GO:0030246">
    <property type="term" value="F:carbohydrate binding"/>
    <property type="evidence" value="ECO:0007669"/>
    <property type="project" value="TreeGrafter"/>
</dbReference>
<evidence type="ECO:0000259" key="4">
    <source>
        <dbReference type="Pfam" id="PF13407"/>
    </source>
</evidence>
<feature type="domain" description="Periplasmic binding protein" evidence="4">
    <location>
        <begin position="36"/>
        <end position="290"/>
    </location>
</feature>
<dbReference type="AlphaFoldDB" id="A0A7C5DWN6"/>
<feature type="chain" id="PRO_5027624086" evidence="3">
    <location>
        <begin position="28"/>
        <end position="336"/>
    </location>
</feature>
<dbReference type="InterPro" id="IPR025997">
    <property type="entry name" value="SBP_2_dom"/>
</dbReference>
<gene>
    <name evidence="5" type="ORF">ENL26_00500</name>
</gene>
<sequence length="336" mass="36486">MRRKFLLTSIAVLVGFLILLSSQPVFAAGKSDFVMATVVKSVAFNWFMRMEEGVKQFGKDYGVTAFMQGPSVADSAEQVSIIEQLIAQGVDAIVNVPYGVQENELAQKEAMEQGIIVVTHEAASTKYAHYDLEAFDNKSYGEEMMRQLAARMGYEGEYVQFVGSLTNASHNEWQDAARAYQESHFPLMKCIGKFESKEDIEAAYTTTKDLLKSHPNLKGILGSAAGDVVGAGQAVEEAGLSDEIAVVGTSIVSYAGELLATGAVDLAMCWDPATAGYAANVVAYKLLKGETIEEGMDLGVPGYTNIHIVENEHGVPVIYGQGWILIDADNMDEYQF</sequence>
<comment type="subcellular location">
    <subcellularLocation>
        <location evidence="1">Cell envelope</location>
    </subcellularLocation>
</comment>
<protein>
    <submittedName>
        <fullName evidence="5">Autoinducer 2 ABC transporter substrate-binding protein</fullName>
    </submittedName>
</protein>
<comment type="similarity">
    <text evidence="2">Belongs to the bacterial solute-binding protein 2 family.</text>
</comment>
<name>A0A7C5DWN6_9BACT</name>
<dbReference type="SUPFAM" id="SSF53822">
    <property type="entry name" value="Periplasmic binding protein-like I"/>
    <property type="match status" value="1"/>
</dbReference>
<keyword evidence="3" id="KW-0732">Signal</keyword>
<organism evidence="5">
    <name type="scientific">Kosmotoga arenicorallina</name>
    <dbReference type="NCBI Taxonomy" id="688066"/>
    <lineage>
        <taxon>Bacteria</taxon>
        <taxon>Thermotogati</taxon>
        <taxon>Thermotogota</taxon>
        <taxon>Thermotogae</taxon>
        <taxon>Kosmotogales</taxon>
        <taxon>Kosmotogaceae</taxon>
        <taxon>Kosmotoga</taxon>
    </lineage>
</organism>
<dbReference type="InterPro" id="IPR050555">
    <property type="entry name" value="Bact_Solute-Bind_Prot2"/>
</dbReference>
<evidence type="ECO:0000256" key="3">
    <source>
        <dbReference type="SAM" id="SignalP"/>
    </source>
</evidence>
<evidence type="ECO:0000256" key="2">
    <source>
        <dbReference type="ARBA" id="ARBA00007639"/>
    </source>
</evidence>
<evidence type="ECO:0000313" key="5">
    <source>
        <dbReference type="EMBL" id="HHF08239.1"/>
    </source>
</evidence>
<dbReference type="PANTHER" id="PTHR30036:SF7">
    <property type="entry name" value="ABC TRANSPORTER PERIPLASMIC-BINDING PROTEIN YPHF"/>
    <property type="match status" value="1"/>
</dbReference>
<evidence type="ECO:0000256" key="1">
    <source>
        <dbReference type="ARBA" id="ARBA00004196"/>
    </source>
</evidence>
<dbReference type="Gene3D" id="3.40.50.2300">
    <property type="match status" value="2"/>
</dbReference>
<reference evidence="5" key="1">
    <citation type="journal article" date="2020" name="mSystems">
        <title>Genome- and Community-Level Interaction Insights into Carbon Utilization and Element Cycling Functions of Hydrothermarchaeota in Hydrothermal Sediment.</title>
        <authorList>
            <person name="Zhou Z."/>
            <person name="Liu Y."/>
            <person name="Xu W."/>
            <person name="Pan J."/>
            <person name="Luo Z.H."/>
            <person name="Li M."/>
        </authorList>
    </citation>
    <scope>NUCLEOTIDE SEQUENCE [LARGE SCALE GENOMIC DNA]</scope>
    <source>
        <strain evidence="5">HyVt-80</strain>
    </source>
</reference>
<dbReference type="GO" id="GO:0030288">
    <property type="term" value="C:outer membrane-bounded periplasmic space"/>
    <property type="evidence" value="ECO:0007669"/>
    <property type="project" value="TreeGrafter"/>
</dbReference>
<feature type="signal peptide" evidence="3">
    <location>
        <begin position="1"/>
        <end position="27"/>
    </location>
</feature>
<dbReference type="CDD" id="cd20001">
    <property type="entry name" value="PBP1_LsrB_Quorum_Sensing-like"/>
    <property type="match status" value="1"/>
</dbReference>
<proteinExistence type="inferred from homology"/>
<dbReference type="PANTHER" id="PTHR30036">
    <property type="entry name" value="D-XYLOSE-BINDING PERIPLASMIC PROTEIN"/>
    <property type="match status" value="1"/>
</dbReference>
<dbReference type="InterPro" id="IPR028082">
    <property type="entry name" value="Peripla_BP_I"/>
</dbReference>
<dbReference type="Pfam" id="PF13407">
    <property type="entry name" value="Peripla_BP_4"/>
    <property type="match status" value="1"/>
</dbReference>
<dbReference type="EMBL" id="DRTH01000023">
    <property type="protein sequence ID" value="HHF08239.1"/>
    <property type="molecule type" value="Genomic_DNA"/>
</dbReference>
<comment type="caution">
    <text evidence="5">The sequence shown here is derived from an EMBL/GenBank/DDBJ whole genome shotgun (WGS) entry which is preliminary data.</text>
</comment>